<dbReference type="Proteomes" id="UP000290289">
    <property type="component" value="Chromosome 15"/>
</dbReference>
<dbReference type="AlphaFoldDB" id="A0A498HSD5"/>
<sequence>MGVRLADIHLSQTLRKAGALCTGYDLLLLACDGGQEEVVLCGCEDDFPASLPFAIEDGISFSVET</sequence>
<organism evidence="1 2">
    <name type="scientific">Malus domestica</name>
    <name type="common">Apple</name>
    <name type="synonym">Pyrus malus</name>
    <dbReference type="NCBI Taxonomy" id="3750"/>
    <lineage>
        <taxon>Eukaryota</taxon>
        <taxon>Viridiplantae</taxon>
        <taxon>Streptophyta</taxon>
        <taxon>Embryophyta</taxon>
        <taxon>Tracheophyta</taxon>
        <taxon>Spermatophyta</taxon>
        <taxon>Magnoliopsida</taxon>
        <taxon>eudicotyledons</taxon>
        <taxon>Gunneridae</taxon>
        <taxon>Pentapetalae</taxon>
        <taxon>rosids</taxon>
        <taxon>fabids</taxon>
        <taxon>Rosales</taxon>
        <taxon>Rosaceae</taxon>
        <taxon>Amygdaloideae</taxon>
        <taxon>Maleae</taxon>
        <taxon>Malus</taxon>
    </lineage>
</organism>
<comment type="caution">
    <text evidence="1">The sequence shown here is derived from an EMBL/GenBank/DDBJ whole genome shotgun (WGS) entry which is preliminary data.</text>
</comment>
<reference evidence="1 2" key="1">
    <citation type="submission" date="2018-10" db="EMBL/GenBank/DDBJ databases">
        <title>A high-quality apple genome assembly.</title>
        <authorList>
            <person name="Hu J."/>
        </authorList>
    </citation>
    <scope>NUCLEOTIDE SEQUENCE [LARGE SCALE GENOMIC DNA]</scope>
    <source>
        <strain evidence="2">cv. HFTH1</strain>
        <tissue evidence="1">Young leaf</tissue>
    </source>
</reference>
<evidence type="ECO:0000313" key="1">
    <source>
        <dbReference type="EMBL" id="RXH72475.1"/>
    </source>
</evidence>
<name>A0A498HSD5_MALDO</name>
<evidence type="ECO:0000313" key="2">
    <source>
        <dbReference type="Proteomes" id="UP000290289"/>
    </source>
</evidence>
<gene>
    <name evidence="1" type="ORF">DVH24_012159</name>
</gene>
<keyword evidence="2" id="KW-1185">Reference proteome</keyword>
<protein>
    <submittedName>
        <fullName evidence="1">Uncharacterized protein</fullName>
    </submittedName>
</protein>
<accession>A0A498HSD5</accession>
<proteinExistence type="predicted"/>
<dbReference type="EMBL" id="RDQH01000341">
    <property type="protein sequence ID" value="RXH72475.1"/>
    <property type="molecule type" value="Genomic_DNA"/>
</dbReference>